<dbReference type="EMBL" id="SCWB01000001">
    <property type="protein sequence ID" value="TDM13033.1"/>
    <property type="molecule type" value="Genomic_DNA"/>
</dbReference>
<dbReference type="OrthoDB" id="9805821at2"/>
<dbReference type="EC" id="3.2.1.52" evidence="3"/>
<comment type="caution">
    <text evidence="7">The sequence shown here is derived from an EMBL/GenBank/DDBJ whole genome shotgun (WGS) entry which is preliminary data.</text>
</comment>
<dbReference type="InterPro" id="IPR036962">
    <property type="entry name" value="Glyco_hydro_3_N_sf"/>
</dbReference>
<reference evidence="7 8" key="1">
    <citation type="submission" date="2019-01" db="EMBL/GenBank/DDBJ databases">
        <title>Draft genome sequences of the type strains of six Macrococcus species.</title>
        <authorList>
            <person name="Mazhar S."/>
            <person name="Altermann E."/>
            <person name="Hill C."/>
            <person name="Mcauliffe O."/>
        </authorList>
    </citation>
    <scope>NUCLEOTIDE SEQUENCE [LARGE SCALE GENOMIC DNA]</scope>
    <source>
        <strain evidence="7 8">CCM4815</strain>
    </source>
</reference>
<evidence type="ECO:0000313" key="8">
    <source>
        <dbReference type="Proteomes" id="UP000294802"/>
    </source>
</evidence>
<dbReference type="InterPro" id="IPR050226">
    <property type="entry name" value="NagZ_Beta-hexosaminidase"/>
</dbReference>
<keyword evidence="4 7" id="KW-0378">Hydrolase</keyword>
<dbReference type="SUPFAM" id="SSF51445">
    <property type="entry name" value="(Trans)glycosidases"/>
    <property type="match status" value="1"/>
</dbReference>
<dbReference type="PROSITE" id="PS51257">
    <property type="entry name" value="PROKAR_LIPOPROTEIN"/>
    <property type="match status" value="1"/>
</dbReference>
<evidence type="ECO:0000256" key="2">
    <source>
        <dbReference type="ARBA" id="ARBA00005336"/>
    </source>
</evidence>
<evidence type="ECO:0000256" key="5">
    <source>
        <dbReference type="ARBA" id="ARBA00023295"/>
    </source>
</evidence>
<sequence>MRALFLVTLAIFSLASCQQHHSYKNFNEKMSYKKLEQVDLTHLIVDRMTLEEKIYQSLIIGFDGTVMTPELTDLTHHQLGGVILFKRNIQSADQVMTLNHAIYSSQQEIPLFIGVDQEGGRVNRLPAELGNTESAFYLSSLGDQNIVYQRGRWIGDTLKALHFNLDFSTVLDIRTNPANTVIGDRSFGTTPDQVTTMAGAFNRGIMDAGIVTSGKHFPGHGDTFADSHQSLPINTYDMDRLKNVELKPFNALKDELDMIMVSHIQMQQLDNAPSSLSKAVVTDLLRKDIGYNGVIITDDMAMGAITSHYNQIDAVKQAFKAGNTMVLIGSDTGNIPYLVKQIEQEVASSQLSEKKLNENVEKILRLKSKYGIL</sequence>
<protein>
    <recommendedName>
        <fullName evidence="3">beta-N-acetylhexosaminidase</fullName>
        <ecNumber evidence="3">3.2.1.52</ecNumber>
    </recommendedName>
</protein>
<dbReference type="Gene3D" id="3.20.20.300">
    <property type="entry name" value="Glycoside hydrolase, family 3, N-terminal domain"/>
    <property type="match status" value="1"/>
</dbReference>
<dbReference type="PANTHER" id="PTHR30480">
    <property type="entry name" value="BETA-HEXOSAMINIDASE-RELATED"/>
    <property type="match status" value="1"/>
</dbReference>
<dbReference type="PANTHER" id="PTHR30480:SF13">
    <property type="entry name" value="BETA-HEXOSAMINIDASE"/>
    <property type="match status" value="1"/>
</dbReference>
<comment type="catalytic activity">
    <reaction evidence="1">
        <text>Hydrolysis of terminal non-reducing N-acetyl-D-hexosamine residues in N-acetyl-beta-D-hexosaminides.</text>
        <dbReference type="EC" id="3.2.1.52"/>
    </reaction>
</comment>
<evidence type="ECO:0000313" key="7">
    <source>
        <dbReference type="EMBL" id="TDM13033.1"/>
    </source>
</evidence>
<dbReference type="PROSITE" id="PS00775">
    <property type="entry name" value="GLYCOSYL_HYDROL_F3"/>
    <property type="match status" value="1"/>
</dbReference>
<accession>A0A4R6BY72</accession>
<name>A0A4R6BY72_9STAP</name>
<dbReference type="InterPro" id="IPR017853">
    <property type="entry name" value="GH"/>
</dbReference>
<comment type="similarity">
    <text evidence="2">Belongs to the glycosyl hydrolase 3 family.</text>
</comment>
<dbReference type="AlphaFoldDB" id="A0A4R6BY72"/>
<dbReference type="NCBIfam" id="NF003740">
    <property type="entry name" value="PRK05337.1"/>
    <property type="match status" value="1"/>
</dbReference>
<proteinExistence type="inferred from homology"/>
<dbReference type="RefSeq" id="WP_133442635.1">
    <property type="nucleotide sequence ID" value="NZ_SCWB01000001.1"/>
</dbReference>
<dbReference type="InterPro" id="IPR001764">
    <property type="entry name" value="Glyco_hydro_3_N"/>
</dbReference>
<gene>
    <name evidence="7" type="primary">nagZ</name>
    <name evidence="7" type="ORF">ERX29_00060</name>
</gene>
<evidence type="ECO:0000256" key="4">
    <source>
        <dbReference type="ARBA" id="ARBA00022801"/>
    </source>
</evidence>
<dbReference type="GO" id="GO:0004563">
    <property type="term" value="F:beta-N-acetylhexosaminidase activity"/>
    <property type="evidence" value="ECO:0007669"/>
    <property type="project" value="UniProtKB-EC"/>
</dbReference>
<dbReference type="Pfam" id="PF00933">
    <property type="entry name" value="Glyco_hydro_3"/>
    <property type="match status" value="1"/>
</dbReference>
<dbReference type="GO" id="GO:0009254">
    <property type="term" value="P:peptidoglycan turnover"/>
    <property type="evidence" value="ECO:0007669"/>
    <property type="project" value="TreeGrafter"/>
</dbReference>
<dbReference type="InterPro" id="IPR019800">
    <property type="entry name" value="Glyco_hydro_3_AS"/>
</dbReference>
<keyword evidence="8" id="KW-1185">Reference proteome</keyword>
<evidence type="ECO:0000259" key="6">
    <source>
        <dbReference type="Pfam" id="PF00933"/>
    </source>
</evidence>
<evidence type="ECO:0000256" key="3">
    <source>
        <dbReference type="ARBA" id="ARBA00012663"/>
    </source>
</evidence>
<keyword evidence="5 7" id="KW-0326">Glycosidase</keyword>
<feature type="domain" description="Glycoside hydrolase family 3 N-terminal" evidence="6">
    <location>
        <begin position="49"/>
        <end position="366"/>
    </location>
</feature>
<dbReference type="Proteomes" id="UP000294802">
    <property type="component" value="Unassembled WGS sequence"/>
</dbReference>
<evidence type="ECO:0000256" key="1">
    <source>
        <dbReference type="ARBA" id="ARBA00001231"/>
    </source>
</evidence>
<dbReference type="GO" id="GO:0005975">
    <property type="term" value="P:carbohydrate metabolic process"/>
    <property type="evidence" value="ECO:0007669"/>
    <property type="project" value="InterPro"/>
</dbReference>
<organism evidence="7 8">
    <name type="scientific">Macrococcus lamae</name>
    <dbReference type="NCBI Taxonomy" id="198484"/>
    <lineage>
        <taxon>Bacteria</taxon>
        <taxon>Bacillati</taxon>
        <taxon>Bacillota</taxon>
        <taxon>Bacilli</taxon>
        <taxon>Bacillales</taxon>
        <taxon>Staphylococcaceae</taxon>
        <taxon>Macrococcus</taxon>
    </lineage>
</organism>